<evidence type="ECO:0000256" key="1">
    <source>
        <dbReference type="SAM" id="SignalP"/>
    </source>
</evidence>
<dbReference type="InterPro" id="IPR008258">
    <property type="entry name" value="Transglycosylase_SLT_dom_1"/>
</dbReference>
<sequence>MSGLGTLIAACAPLVAPATAHALVHQESGGHQFAIGVVDARLERQARSMAEALATVRQLEVEGMNYSVGLAQINRSNFARLGLTAQTAFEPCANLQAMQVILGECFERASRKASEQQALRMALSCYYSGNFQTGFRHGYVTSVVNAWRAQTESRQQQERRSRTD</sequence>
<feature type="chain" id="PRO_5045932683" evidence="1">
    <location>
        <begin position="23"/>
        <end position="164"/>
    </location>
</feature>
<keyword evidence="1" id="KW-0732">Signal</keyword>
<evidence type="ECO:0000313" key="4">
    <source>
        <dbReference type="Proteomes" id="UP000737171"/>
    </source>
</evidence>
<protein>
    <submittedName>
        <fullName evidence="3">Lytic transglycosylase domain-containing protein</fullName>
    </submittedName>
</protein>
<feature type="signal peptide" evidence="1">
    <location>
        <begin position="1"/>
        <end position="22"/>
    </location>
</feature>
<proteinExistence type="predicted"/>
<dbReference type="Gene3D" id="1.10.530.10">
    <property type="match status" value="1"/>
</dbReference>
<feature type="domain" description="Transglycosylase SLT" evidence="2">
    <location>
        <begin position="9"/>
        <end position="133"/>
    </location>
</feature>
<dbReference type="CDD" id="cd16892">
    <property type="entry name" value="LT_VirB1-like"/>
    <property type="match status" value="1"/>
</dbReference>
<dbReference type="InterPro" id="IPR023346">
    <property type="entry name" value="Lysozyme-like_dom_sf"/>
</dbReference>
<dbReference type="Pfam" id="PF01464">
    <property type="entry name" value="SLT"/>
    <property type="match status" value="1"/>
</dbReference>
<dbReference type="SUPFAM" id="SSF53955">
    <property type="entry name" value="Lysozyme-like"/>
    <property type="match status" value="1"/>
</dbReference>
<evidence type="ECO:0000259" key="2">
    <source>
        <dbReference type="Pfam" id="PF01464"/>
    </source>
</evidence>
<dbReference type="EMBL" id="JABRWJ010000011">
    <property type="protein sequence ID" value="NRF71365.1"/>
    <property type="molecule type" value="Genomic_DNA"/>
</dbReference>
<accession>A0ABX2ES82</accession>
<reference evidence="3 4" key="1">
    <citation type="submission" date="2020-05" db="EMBL/GenBank/DDBJ databases">
        <title>Aquincola sp. isolate from soil.</title>
        <authorList>
            <person name="Han J."/>
            <person name="Kim D.-U."/>
        </authorList>
    </citation>
    <scope>NUCLEOTIDE SEQUENCE [LARGE SCALE GENOMIC DNA]</scope>
    <source>
        <strain evidence="3 4">S2</strain>
    </source>
</reference>
<name>A0ABX2ES82_9BURK</name>
<dbReference type="Proteomes" id="UP000737171">
    <property type="component" value="Unassembled WGS sequence"/>
</dbReference>
<keyword evidence="4" id="KW-1185">Reference proteome</keyword>
<comment type="caution">
    <text evidence="3">The sequence shown here is derived from an EMBL/GenBank/DDBJ whole genome shotgun (WGS) entry which is preliminary data.</text>
</comment>
<dbReference type="RefSeq" id="WP_173132381.1">
    <property type="nucleotide sequence ID" value="NZ_JABRWJ010000011.1"/>
</dbReference>
<evidence type="ECO:0000313" key="3">
    <source>
        <dbReference type="EMBL" id="NRF71365.1"/>
    </source>
</evidence>
<gene>
    <name evidence="3" type="ORF">HLB44_30710</name>
</gene>
<organism evidence="3 4">
    <name type="scientific">Pseudaquabacterium terrae</name>
    <dbReference type="NCBI Taxonomy" id="2732868"/>
    <lineage>
        <taxon>Bacteria</taxon>
        <taxon>Pseudomonadati</taxon>
        <taxon>Pseudomonadota</taxon>
        <taxon>Betaproteobacteria</taxon>
        <taxon>Burkholderiales</taxon>
        <taxon>Sphaerotilaceae</taxon>
        <taxon>Pseudaquabacterium</taxon>
    </lineage>
</organism>